<gene>
    <name evidence="1" type="ORF">ACI1P1_07025</name>
</gene>
<organism evidence="1 2">
    <name type="scientific">Paenibacillus mesotrionivorans</name>
    <dbReference type="NCBI Taxonomy" id="3160968"/>
    <lineage>
        <taxon>Bacteria</taxon>
        <taxon>Bacillati</taxon>
        <taxon>Bacillota</taxon>
        <taxon>Bacilli</taxon>
        <taxon>Bacillales</taxon>
        <taxon>Paenibacillaceae</taxon>
        <taxon>Paenibacillus</taxon>
    </lineage>
</organism>
<dbReference type="EMBL" id="JBJURJ010000004">
    <property type="protein sequence ID" value="MFM9328030.1"/>
    <property type="molecule type" value="Genomic_DNA"/>
</dbReference>
<evidence type="ECO:0000313" key="2">
    <source>
        <dbReference type="Proteomes" id="UP001631969"/>
    </source>
</evidence>
<reference evidence="1" key="1">
    <citation type="submission" date="2024-12" db="EMBL/GenBank/DDBJ databases">
        <authorList>
            <person name="Wu N."/>
        </authorList>
    </citation>
    <scope>NUCLEOTIDE SEQUENCE</scope>
    <source>
        <strain evidence="1">P15</strain>
    </source>
</reference>
<protein>
    <submittedName>
        <fullName evidence="1">Uncharacterized protein</fullName>
    </submittedName>
</protein>
<keyword evidence="2" id="KW-1185">Reference proteome</keyword>
<accession>A0ACC7NVF5</accession>
<dbReference type="Proteomes" id="UP001631969">
    <property type="component" value="Unassembled WGS sequence"/>
</dbReference>
<comment type="caution">
    <text evidence="1">The sequence shown here is derived from an EMBL/GenBank/DDBJ whole genome shotgun (WGS) entry which is preliminary data.</text>
</comment>
<proteinExistence type="predicted"/>
<name>A0ACC7NVF5_9BACL</name>
<evidence type="ECO:0000313" key="1">
    <source>
        <dbReference type="EMBL" id="MFM9328030.1"/>
    </source>
</evidence>
<sequence>MNKRMAVMGLSVMLLFSGCSLGKPKPTYEAEKAQMISAIESKYPYLEIVSAEVWASERRMNGVKTGQMIGTFVDKKDPSFALQAAMQDDGTVNIEFSETMYKARIELIDILKKHKPGNVLNDYLEFQPEGVVGPVTIMTFTDLDPVIVGVMRKSINSQAELEDDYLMTQEMNEVVKKYYPELEFDGVRVIHWEQGKFDWEKWLEYSSSGADYWMTQTIKGRLVEDLDHDGGGYSKKHWKSGFYSDKNALPTRVLDYTVYGADGFQPGSKEDFMAQAMELGKVKAAAAK</sequence>